<dbReference type="Proteomes" id="UP001432202">
    <property type="component" value="Chromosome"/>
</dbReference>
<sequence>MSGRKNSRALSGAVTALILVIASVIIALVVVGFAFGLFGAFASSPNIHLVSAYIQGGVLYVTVSNTGSASGEILGVIVQAGGGATSLPPTAASGTTGTITVSAGSTVVLSVSIPTSSTGISALTPGEQVTFELVTNTGAQVSGVATVLS</sequence>
<evidence type="ECO:0000313" key="2">
    <source>
        <dbReference type="EMBL" id="WWQ61561.1"/>
    </source>
</evidence>
<keyword evidence="3" id="KW-1185">Reference proteome</keyword>
<evidence type="ECO:0000313" key="3">
    <source>
        <dbReference type="Proteomes" id="UP001432202"/>
    </source>
</evidence>
<keyword evidence="1" id="KW-0812">Transmembrane</keyword>
<keyword evidence="1" id="KW-0472">Membrane</keyword>
<protein>
    <recommendedName>
        <fullName evidence="4">DUF4352 domain-containing protein</fullName>
    </recommendedName>
</protein>
<proteinExistence type="predicted"/>
<feature type="transmembrane region" description="Helical" evidence="1">
    <location>
        <begin position="12"/>
        <end position="41"/>
    </location>
</feature>
<organism evidence="2 3">
    <name type="scientific">Sulfolobus tengchongensis</name>
    <dbReference type="NCBI Taxonomy" id="207809"/>
    <lineage>
        <taxon>Archaea</taxon>
        <taxon>Thermoproteota</taxon>
        <taxon>Thermoprotei</taxon>
        <taxon>Sulfolobales</taxon>
        <taxon>Sulfolobaceae</taxon>
        <taxon>Sulfolobus</taxon>
    </lineage>
</organism>
<reference evidence="2 3" key="1">
    <citation type="submission" date="2024-02" db="EMBL/GenBank/DDBJ databases">
        <title>STSV induces naive adaptation in Sulfolobus.</title>
        <authorList>
            <person name="Xiang X."/>
            <person name="Song M."/>
        </authorList>
    </citation>
    <scope>NUCLEOTIDE SEQUENCE [LARGE SCALE GENOMIC DNA]</scope>
    <source>
        <strain evidence="2 3">RT2</strain>
    </source>
</reference>
<dbReference type="RefSeq" id="WP_338604090.1">
    <property type="nucleotide sequence ID" value="NZ_CP146016.1"/>
</dbReference>
<dbReference type="GeneID" id="89336237"/>
<gene>
    <name evidence="2" type="ORF">V6M85_05675</name>
</gene>
<name>A0AAX4L332_9CREN</name>
<dbReference type="EMBL" id="CP146016">
    <property type="protein sequence ID" value="WWQ61561.1"/>
    <property type="molecule type" value="Genomic_DNA"/>
</dbReference>
<evidence type="ECO:0008006" key="4">
    <source>
        <dbReference type="Google" id="ProtNLM"/>
    </source>
</evidence>
<keyword evidence="1" id="KW-1133">Transmembrane helix</keyword>
<accession>A0AAX4L332</accession>
<evidence type="ECO:0000256" key="1">
    <source>
        <dbReference type="SAM" id="Phobius"/>
    </source>
</evidence>
<dbReference type="AlphaFoldDB" id="A0AAX4L332"/>